<reference evidence="3 4" key="1">
    <citation type="submission" date="2019-07" db="EMBL/GenBank/DDBJ databases">
        <title>The pathways for chlorine oxyanion respiration interact through the shared metabolite chlorate.</title>
        <authorList>
            <person name="Barnum T.P."/>
            <person name="Cheng Y."/>
            <person name="Hill K.A."/>
            <person name="Lucas L.N."/>
            <person name="Carlson H.K."/>
            <person name="Coates J.D."/>
        </authorList>
    </citation>
    <scope>NUCLEOTIDE SEQUENCE [LARGE SCALE GENOMIC DNA]</scope>
    <source>
        <strain evidence="3 4">BK-1</strain>
    </source>
</reference>
<dbReference type="Proteomes" id="UP000316649">
    <property type="component" value="Unassembled WGS sequence"/>
</dbReference>
<dbReference type="AlphaFoldDB" id="A0A557SK20"/>
<sequence length="211" mass="22845">MKTRHELLAITLLTSLLGFIGNANAALIFSDNFAESDITSAHTNFTALDNWDVTDGTVDAYVNGGFNLPCLSGGCLDMDGSTRNGGRIESKTTFNFLANVIYTLTVEYRGNARNSGPDDLSFGFFSAVPFTLTYTNILSSDDWTTRTFGVSRGVDWSANLFVETSSNDNVGPLLNRVELTNNLSTNVPEPATLTLLGLSLVGLGFRRYKNA</sequence>
<feature type="signal peptide" evidence="1">
    <location>
        <begin position="1"/>
        <end position="25"/>
    </location>
</feature>
<dbReference type="InterPro" id="IPR013424">
    <property type="entry name" value="Ice-binding_C"/>
</dbReference>
<gene>
    <name evidence="3" type="ORF">FHP88_02990</name>
</gene>
<keyword evidence="1" id="KW-0732">Signal</keyword>
<keyword evidence="4" id="KW-1185">Reference proteome</keyword>
<evidence type="ECO:0000313" key="4">
    <source>
        <dbReference type="Proteomes" id="UP000316649"/>
    </source>
</evidence>
<protein>
    <submittedName>
        <fullName evidence="3">PEP-CTERM sorting domain-containing protein</fullName>
    </submittedName>
</protein>
<evidence type="ECO:0000313" key="3">
    <source>
        <dbReference type="EMBL" id="TVO77781.1"/>
    </source>
</evidence>
<evidence type="ECO:0000256" key="1">
    <source>
        <dbReference type="SAM" id="SignalP"/>
    </source>
</evidence>
<comment type="caution">
    <text evidence="3">The sequence shown here is derived from an EMBL/GenBank/DDBJ whole genome shotgun (WGS) entry which is preliminary data.</text>
</comment>
<feature type="chain" id="PRO_5021872292" evidence="1">
    <location>
        <begin position="26"/>
        <end position="211"/>
    </location>
</feature>
<dbReference type="NCBIfam" id="TIGR02595">
    <property type="entry name" value="PEP_CTERM"/>
    <property type="match status" value="1"/>
</dbReference>
<accession>A0A557SK20</accession>
<dbReference type="RefSeq" id="WP_144357505.1">
    <property type="nucleotide sequence ID" value="NZ_VMNH01000004.1"/>
</dbReference>
<feature type="domain" description="Ice-binding protein C-terminal" evidence="2">
    <location>
        <begin position="187"/>
        <end position="207"/>
    </location>
</feature>
<evidence type="ECO:0000259" key="2">
    <source>
        <dbReference type="Pfam" id="PF07589"/>
    </source>
</evidence>
<dbReference type="OrthoDB" id="485342at2"/>
<name>A0A557SK20_9GAMM</name>
<proteinExistence type="predicted"/>
<dbReference type="Pfam" id="PF07589">
    <property type="entry name" value="PEP-CTERM"/>
    <property type="match status" value="1"/>
</dbReference>
<organism evidence="3 4">
    <name type="scientific">Sedimenticola selenatireducens</name>
    <dbReference type="NCBI Taxonomy" id="191960"/>
    <lineage>
        <taxon>Bacteria</taxon>
        <taxon>Pseudomonadati</taxon>
        <taxon>Pseudomonadota</taxon>
        <taxon>Gammaproteobacteria</taxon>
        <taxon>Chromatiales</taxon>
        <taxon>Sedimenticolaceae</taxon>
        <taxon>Sedimenticola</taxon>
    </lineage>
</organism>
<dbReference type="EMBL" id="VMNH01000004">
    <property type="protein sequence ID" value="TVO77781.1"/>
    <property type="molecule type" value="Genomic_DNA"/>
</dbReference>